<evidence type="ECO:0000256" key="1">
    <source>
        <dbReference type="SAM" id="SignalP"/>
    </source>
</evidence>
<accession>A0A1I7XZN8</accession>
<sequence length="254" mass="28670">MFVQHFAEHFTMVLRSFLAACWSGCSLPPLIHMRAYVTGVLQEDEFKDDNVCILPIYNPWNPSIMAKIKVDRTRTICPSMSTLTELDAEGILVVKEENSSLSCFYRLVHPLGGQKLKHDEWLPLNESVRIEHDFVETKCFNGSESVIYRNLHYQVPPSTLLPMNCGLPSDPQREGVRKGGGERLQCVPVRAGLSSMLSPLDFTIKYLHPLHFTVNCGLSSDPQKEGVREGGGEHLQCIPVRTGLCMDFSLRKFF</sequence>
<feature type="signal peptide" evidence="1">
    <location>
        <begin position="1"/>
        <end position="23"/>
    </location>
</feature>
<protein>
    <submittedName>
        <fullName evidence="3">ZP domain-containing protein</fullName>
    </submittedName>
</protein>
<dbReference type="WBParaSite" id="L893_g11151.t1">
    <property type="protein sequence ID" value="L893_g11151.t1"/>
    <property type="gene ID" value="L893_g11151"/>
</dbReference>
<keyword evidence="1" id="KW-0732">Signal</keyword>
<evidence type="ECO:0000313" key="2">
    <source>
        <dbReference type="Proteomes" id="UP000095287"/>
    </source>
</evidence>
<name>A0A1I7XZN8_9BILA</name>
<feature type="chain" id="PRO_5009311578" evidence="1">
    <location>
        <begin position="24"/>
        <end position="254"/>
    </location>
</feature>
<keyword evidence="2" id="KW-1185">Reference proteome</keyword>
<dbReference type="Proteomes" id="UP000095287">
    <property type="component" value="Unplaced"/>
</dbReference>
<organism evidence="2 3">
    <name type="scientific">Steinernema glaseri</name>
    <dbReference type="NCBI Taxonomy" id="37863"/>
    <lineage>
        <taxon>Eukaryota</taxon>
        <taxon>Metazoa</taxon>
        <taxon>Ecdysozoa</taxon>
        <taxon>Nematoda</taxon>
        <taxon>Chromadorea</taxon>
        <taxon>Rhabditida</taxon>
        <taxon>Tylenchina</taxon>
        <taxon>Panagrolaimomorpha</taxon>
        <taxon>Strongyloidoidea</taxon>
        <taxon>Steinernematidae</taxon>
        <taxon>Steinernema</taxon>
    </lineage>
</organism>
<evidence type="ECO:0000313" key="3">
    <source>
        <dbReference type="WBParaSite" id="L893_g11151.t1"/>
    </source>
</evidence>
<reference evidence="3" key="1">
    <citation type="submission" date="2016-11" db="UniProtKB">
        <authorList>
            <consortium name="WormBaseParasite"/>
        </authorList>
    </citation>
    <scope>IDENTIFICATION</scope>
</reference>
<proteinExistence type="predicted"/>
<dbReference type="AlphaFoldDB" id="A0A1I7XZN8"/>